<sequence>MKRLTILLYIFSCVVYFPESKSQARAPSQRNTLHLYEVKEITLYAKQAYQSPYTEVECWVDLTGPGFQKRIYGFWNGGNEFRVRVVATAPGKWTWRSGSNQNDEGLNQQFGTFKALDWKESDKQINYNRRGFLRPTANGHALEYADGTPYFMIGDTWWAASTWRFPFKGIQPDPDYQPKEGISFEEALAFRKKQGYNTIAMIACFPNWKADGYSQRHMNADSVYVRQAWKKNGQNTAKDMHDEEGNMPFAPWDKSEVIADFNQLNPEYFQNLDKKIQYLHQHGFVTFLETVRRDHGPSWKKYFDWPETFVRYVQYIFARYGAYNIIFTGIHLDWITLKFGLSAETFNDALKVHYQKYGGLPYGQPHTILIYGSTYDAFGHGDNAPWLTMHSVGNKPRDHRIYPMIEKIYHLSPPYPAANLEPYYPGLDSKYFNIIAGERPEVNSQRDNYFGRAQMYGSVLSGGLAGHMYGSGGYDGNTTGEPKHKGDHPYIWEALKYSSAAQMPYLGKFILSEGKAYQNCTPQRQLLLPCKAPGAPEDGLDGWAFFLVSPAKKLGFLYFENQSEIPLITELVPEKKYSVEWFNPITGQWLPKPTSITTDPKGNLQLIEFPGQDRVSRQDWCLKIKLME</sequence>
<dbReference type="RefSeq" id="WP_346824520.1">
    <property type="nucleotide sequence ID" value="NZ_JBDKWZ010000026.1"/>
</dbReference>
<proteinExistence type="predicted"/>
<dbReference type="AlphaFoldDB" id="A0AAW9SLL1"/>
<dbReference type="Gene3D" id="3.20.20.80">
    <property type="entry name" value="Glycosidases"/>
    <property type="match status" value="1"/>
</dbReference>
<keyword evidence="4" id="KW-1185">Reference proteome</keyword>
<feature type="domain" description="Apiosidase-like catalytic" evidence="1">
    <location>
        <begin position="137"/>
        <end position="512"/>
    </location>
</feature>
<dbReference type="InterPro" id="IPR025277">
    <property type="entry name" value="Apiosidase-like_cat_dom"/>
</dbReference>
<feature type="domain" description="DUF5060" evidence="2">
    <location>
        <begin position="33"/>
        <end position="100"/>
    </location>
</feature>
<dbReference type="Proteomes" id="UP001403385">
    <property type="component" value="Unassembled WGS sequence"/>
</dbReference>
<gene>
    <name evidence="3" type="ORF">AAG747_27745</name>
</gene>
<dbReference type="InterPro" id="IPR032260">
    <property type="entry name" value="DUF5060"/>
</dbReference>
<evidence type="ECO:0000313" key="4">
    <source>
        <dbReference type="Proteomes" id="UP001403385"/>
    </source>
</evidence>
<evidence type="ECO:0000259" key="1">
    <source>
        <dbReference type="Pfam" id="PF13204"/>
    </source>
</evidence>
<protein>
    <submittedName>
        <fullName evidence="3">DUF5060 domain-containing protein</fullName>
    </submittedName>
</protein>
<dbReference type="Pfam" id="PF13204">
    <property type="entry name" value="Apiosidase"/>
    <property type="match status" value="1"/>
</dbReference>
<reference evidence="3 4" key="1">
    <citation type="submission" date="2024-04" db="EMBL/GenBank/DDBJ databases">
        <title>Novel genus in family Flammeovirgaceae.</title>
        <authorList>
            <person name="Nguyen T.H."/>
            <person name="Vuong T.Q."/>
            <person name="Le H."/>
            <person name="Kim S.-G."/>
        </authorList>
    </citation>
    <scope>NUCLEOTIDE SEQUENCE [LARGE SCALE GENOMIC DNA]</scope>
    <source>
        <strain evidence="3 4">JCM 23209</strain>
    </source>
</reference>
<name>A0AAW9SLL1_9BACT</name>
<evidence type="ECO:0000259" key="2">
    <source>
        <dbReference type="Pfam" id="PF16586"/>
    </source>
</evidence>
<dbReference type="InterPro" id="IPR013783">
    <property type="entry name" value="Ig-like_fold"/>
</dbReference>
<dbReference type="PANTHER" id="PTHR37836:SF2">
    <property type="entry name" value="DUF4038 DOMAIN-CONTAINING PROTEIN"/>
    <property type="match status" value="1"/>
</dbReference>
<dbReference type="Gene3D" id="2.60.40.10">
    <property type="entry name" value="Immunoglobulins"/>
    <property type="match status" value="1"/>
</dbReference>
<dbReference type="PANTHER" id="PTHR37836">
    <property type="entry name" value="LMO1036 PROTEIN"/>
    <property type="match status" value="1"/>
</dbReference>
<organism evidence="3 4">
    <name type="scientific">Rapidithrix thailandica</name>
    <dbReference type="NCBI Taxonomy" id="413964"/>
    <lineage>
        <taxon>Bacteria</taxon>
        <taxon>Pseudomonadati</taxon>
        <taxon>Bacteroidota</taxon>
        <taxon>Cytophagia</taxon>
        <taxon>Cytophagales</taxon>
        <taxon>Flammeovirgaceae</taxon>
        <taxon>Rapidithrix</taxon>
    </lineage>
</organism>
<accession>A0AAW9SLL1</accession>
<comment type="caution">
    <text evidence="3">The sequence shown here is derived from an EMBL/GenBank/DDBJ whole genome shotgun (WGS) entry which is preliminary data.</text>
</comment>
<dbReference type="Pfam" id="PF16586">
    <property type="entry name" value="DUF5060"/>
    <property type="match status" value="1"/>
</dbReference>
<dbReference type="EMBL" id="JBDKWZ010000026">
    <property type="protein sequence ID" value="MEN7551741.1"/>
    <property type="molecule type" value="Genomic_DNA"/>
</dbReference>
<evidence type="ECO:0000313" key="3">
    <source>
        <dbReference type="EMBL" id="MEN7551741.1"/>
    </source>
</evidence>